<evidence type="ECO:0000256" key="1">
    <source>
        <dbReference type="SAM" id="Phobius"/>
    </source>
</evidence>
<dbReference type="Proteomes" id="UP000479132">
    <property type="component" value="Unassembled WGS sequence"/>
</dbReference>
<proteinExistence type="predicted"/>
<dbReference type="AlphaFoldDB" id="A0A6M1T809"/>
<reference evidence="2 3" key="1">
    <citation type="submission" date="2020-02" db="EMBL/GenBank/DDBJ databases">
        <title>Aliifodinibius halophilus 2W32, complete genome.</title>
        <authorList>
            <person name="Li Y."/>
            <person name="Wu S."/>
        </authorList>
    </citation>
    <scope>NUCLEOTIDE SEQUENCE [LARGE SCALE GENOMIC DNA]</scope>
    <source>
        <strain evidence="2 3">2W32</strain>
    </source>
</reference>
<evidence type="ECO:0000313" key="3">
    <source>
        <dbReference type="Proteomes" id="UP000479132"/>
    </source>
</evidence>
<sequence length="49" mass="5481">MEEERKPPLGQRILDNMWLLLALGLAVPTISYTLWGIIELISMGDATLP</sequence>
<keyword evidence="1" id="KW-0812">Transmembrane</keyword>
<protein>
    <submittedName>
        <fullName evidence="2">Uncharacterized protein</fullName>
    </submittedName>
</protein>
<evidence type="ECO:0000313" key="2">
    <source>
        <dbReference type="EMBL" id="NGP88783.1"/>
    </source>
</evidence>
<feature type="transmembrane region" description="Helical" evidence="1">
    <location>
        <begin position="17"/>
        <end position="38"/>
    </location>
</feature>
<accession>A0A6M1T809</accession>
<dbReference type="RefSeq" id="WP_165268863.1">
    <property type="nucleotide sequence ID" value="NZ_JAALLS010000012.1"/>
</dbReference>
<comment type="caution">
    <text evidence="2">The sequence shown here is derived from an EMBL/GenBank/DDBJ whole genome shotgun (WGS) entry which is preliminary data.</text>
</comment>
<keyword evidence="1" id="KW-1133">Transmembrane helix</keyword>
<keyword evidence="3" id="KW-1185">Reference proteome</keyword>
<gene>
    <name evidence="2" type="ORF">G3569_10475</name>
</gene>
<name>A0A6M1T809_9BACT</name>
<organism evidence="2 3">
    <name type="scientific">Fodinibius halophilus</name>
    <dbReference type="NCBI Taxonomy" id="1736908"/>
    <lineage>
        <taxon>Bacteria</taxon>
        <taxon>Pseudomonadati</taxon>
        <taxon>Balneolota</taxon>
        <taxon>Balneolia</taxon>
        <taxon>Balneolales</taxon>
        <taxon>Balneolaceae</taxon>
        <taxon>Fodinibius</taxon>
    </lineage>
</organism>
<dbReference type="EMBL" id="JAALLS010000012">
    <property type="protein sequence ID" value="NGP88783.1"/>
    <property type="molecule type" value="Genomic_DNA"/>
</dbReference>
<keyword evidence="1" id="KW-0472">Membrane</keyword>